<feature type="domain" description="Cadherin" evidence="8">
    <location>
        <begin position="129"/>
        <end position="252"/>
    </location>
</feature>
<dbReference type="InterPro" id="IPR015919">
    <property type="entry name" value="Cadherin-like_sf"/>
</dbReference>
<evidence type="ECO:0000256" key="6">
    <source>
        <dbReference type="SAM" id="Phobius"/>
    </source>
</evidence>
<keyword evidence="9" id="KW-1185">Reference proteome</keyword>
<accession>A0A0N4ZBM2</accession>
<evidence type="ECO:0000256" key="2">
    <source>
        <dbReference type="ARBA" id="ARBA00022737"/>
    </source>
</evidence>
<keyword evidence="6" id="KW-0812">Transmembrane</keyword>
<dbReference type="GO" id="GO:0005509">
    <property type="term" value="F:calcium ion binding"/>
    <property type="evidence" value="ECO:0007669"/>
    <property type="project" value="UniProtKB-UniRule"/>
</dbReference>
<evidence type="ECO:0000256" key="3">
    <source>
        <dbReference type="ARBA" id="ARBA00022837"/>
    </source>
</evidence>
<dbReference type="GO" id="GO:0045296">
    <property type="term" value="F:cadherin binding"/>
    <property type="evidence" value="ECO:0007669"/>
    <property type="project" value="TreeGrafter"/>
</dbReference>
<keyword evidence="3 5" id="KW-0106">Calcium</keyword>
<feature type="transmembrane region" description="Helical" evidence="6">
    <location>
        <begin position="785"/>
        <end position="808"/>
    </location>
</feature>
<evidence type="ECO:0000313" key="9">
    <source>
        <dbReference type="Proteomes" id="UP000038045"/>
    </source>
</evidence>
<dbReference type="GO" id="GO:0008013">
    <property type="term" value="F:beta-catenin binding"/>
    <property type="evidence" value="ECO:0007669"/>
    <property type="project" value="TreeGrafter"/>
</dbReference>
<dbReference type="SUPFAM" id="SSF49313">
    <property type="entry name" value="Cadherin-like"/>
    <property type="match status" value="1"/>
</dbReference>
<feature type="transmembrane region" description="Helical" evidence="6">
    <location>
        <begin position="828"/>
        <end position="856"/>
    </location>
</feature>
<dbReference type="AlphaFoldDB" id="A0A0N4ZBM2"/>
<proteinExistence type="predicted"/>
<keyword evidence="7" id="KW-0732">Signal</keyword>
<feature type="transmembrane region" description="Helical" evidence="6">
    <location>
        <begin position="712"/>
        <end position="733"/>
    </location>
</feature>
<comment type="subcellular location">
    <subcellularLocation>
        <location evidence="1">Membrane</location>
    </subcellularLocation>
</comment>
<feature type="chain" id="PRO_5005891581" evidence="7">
    <location>
        <begin position="27"/>
        <end position="1035"/>
    </location>
</feature>
<evidence type="ECO:0000256" key="1">
    <source>
        <dbReference type="ARBA" id="ARBA00004370"/>
    </source>
</evidence>
<dbReference type="Gene3D" id="2.60.40.60">
    <property type="entry name" value="Cadherins"/>
    <property type="match status" value="1"/>
</dbReference>
<dbReference type="GO" id="GO:0016477">
    <property type="term" value="P:cell migration"/>
    <property type="evidence" value="ECO:0007669"/>
    <property type="project" value="TreeGrafter"/>
</dbReference>
<evidence type="ECO:0000256" key="7">
    <source>
        <dbReference type="SAM" id="SignalP"/>
    </source>
</evidence>
<keyword evidence="4 6" id="KW-0472">Membrane</keyword>
<name>A0A0N4ZBM2_PARTI</name>
<protein>
    <submittedName>
        <fullName evidence="10">CA domain-containing protein</fullName>
    </submittedName>
</protein>
<feature type="transmembrane region" description="Helical" evidence="6">
    <location>
        <begin position="877"/>
        <end position="900"/>
    </location>
</feature>
<dbReference type="Gene3D" id="2.60.220.50">
    <property type="match status" value="1"/>
</dbReference>
<dbReference type="InterPro" id="IPR036116">
    <property type="entry name" value="FN3_sf"/>
</dbReference>
<dbReference type="InterPro" id="IPR002126">
    <property type="entry name" value="Cadherin-like_dom"/>
</dbReference>
<organism evidence="9 10">
    <name type="scientific">Parastrongyloides trichosuri</name>
    <name type="common">Possum-specific nematode worm</name>
    <dbReference type="NCBI Taxonomy" id="131310"/>
    <lineage>
        <taxon>Eukaryota</taxon>
        <taxon>Metazoa</taxon>
        <taxon>Ecdysozoa</taxon>
        <taxon>Nematoda</taxon>
        <taxon>Chromadorea</taxon>
        <taxon>Rhabditida</taxon>
        <taxon>Tylenchina</taxon>
        <taxon>Panagrolaimomorpha</taxon>
        <taxon>Strongyloidoidea</taxon>
        <taxon>Strongyloididae</taxon>
        <taxon>Parastrongyloides</taxon>
    </lineage>
</organism>
<dbReference type="GO" id="GO:0007156">
    <property type="term" value="P:homophilic cell adhesion via plasma membrane adhesion molecules"/>
    <property type="evidence" value="ECO:0007669"/>
    <property type="project" value="InterPro"/>
</dbReference>
<dbReference type="Proteomes" id="UP000038045">
    <property type="component" value="Unplaced"/>
</dbReference>
<feature type="signal peptide" evidence="7">
    <location>
        <begin position="1"/>
        <end position="26"/>
    </location>
</feature>
<dbReference type="PANTHER" id="PTHR24027:SF438">
    <property type="entry name" value="CADHERIN 23"/>
    <property type="match status" value="1"/>
</dbReference>
<dbReference type="GO" id="GO:0016342">
    <property type="term" value="C:catenin complex"/>
    <property type="evidence" value="ECO:0007669"/>
    <property type="project" value="TreeGrafter"/>
</dbReference>
<feature type="transmembrane region" description="Helical" evidence="6">
    <location>
        <begin position="745"/>
        <end position="764"/>
    </location>
</feature>
<keyword evidence="2" id="KW-0677">Repeat</keyword>
<reference evidence="10" key="1">
    <citation type="submission" date="2017-02" db="UniProtKB">
        <authorList>
            <consortium name="WormBaseParasite"/>
        </authorList>
    </citation>
    <scope>IDENTIFICATION</scope>
</reference>
<dbReference type="WBParaSite" id="PTRK_0000493300.1">
    <property type="protein sequence ID" value="PTRK_0000493300.1"/>
    <property type="gene ID" value="PTRK_0000493300"/>
</dbReference>
<sequence length="1035" mass="117887">MIRNIVLLYFSFFIKLLLIINHSVIANDDIYEVRIHEEAEIGSKATLNEALEIELHKNKNCYGQFDVENVEWLHFDSKRMMFIVDGSIPIASSLLPQGILFLMCASNHMVNLPISIHVTRINRHQPTFSQKDYEFYVPISMPIDTVIEQFNVVDHDPIIYNSQISLSILPSKYKDYFDVSKNGTFKVAKNLDSLEIHKPFIIQVLAIDYGSPQLFSITNVTIIPVTVSQPINVRVNYANSHYQIFEWDFPTYGTAEEFIIYITHKNISIQEKVVTGTTSRALFKLSLESSNEYGLQVVAIDNHGESRSRKHKFKIQQTSLICDGKCGIGGKPMCFYGDYMRTEQYHDIEGAHCLCYHGYTSIQCDIKQYCPDDIVDTQYGRLEWPAAIVNQTVEVECPYSADGDKTKRKCHWDTIKKIPRWEQVSDTDSCRKQSSVLIHLGVLANYAQKNGQTISGVEAIQRFLRSILKFPAFDATKSYFDNQVATHVAHVLDILLTRNSSEIKGNITLLTNSLQSYINQFTRKLPISHTVTSNHNRVEFNTFEWIADKLNQGTKVGNSCYLQIPSSYKNDIIRSICIKNTTFYDKNHLSLTILNVFADQHTALPLGHRAVVGLMKPNKNVNYTCAFLNPKTNEWSKNGLYVVNNFYDDEFVLCETNHLGIFTLLPESYFDNRIFTITKLLSALPLITNATIIVCSLTLLFLVCIQRAGDPAFSFLLAFLLLIHLLQVAIISIPDYQILQKYDKIIYMAFQFCLTSIAMLVAFINNTIYIQCADLNKDIVDIINVPIRIIIIIVASIILPGILTYVTFETDIYILKNIISINPQFRQFHWVFGATCLFPIMILLGIATAFGVYAIFQGLYIQEKEKQSVKKENVYSNIILSSLCSFCFILCFYLDFFLFLLRGTTLYVLIYCFFQISLVLSIIFYVKYYFNIGSSKLKENVQGNTVGKAYDMSHDRLLGTSPSEQYSPEVDHSSANTSPPPISYTTTYGYADSVNSSTSHKDIGTYRPGIDTIDLYPTQGTWKNCKRNGPLVSLV</sequence>
<evidence type="ECO:0000256" key="5">
    <source>
        <dbReference type="PROSITE-ProRule" id="PRU00043"/>
    </source>
</evidence>
<dbReference type="PANTHER" id="PTHR24027">
    <property type="entry name" value="CADHERIN-23"/>
    <property type="match status" value="1"/>
</dbReference>
<dbReference type="SUPFAM" id="SSF49265">
    <property type="entry name" value="Fibronectin type III"/>
    <property type="match status" value="1"/>
</dbReference>
<feature type="transmembrane region" description="Helical" evidence="6">
    <location>
        <begin position="680"/>
        <end position="705"/>
    </location>
</feature>
<dbReference type="InterPro" id="IPR046338">
    <property type="entry name" value="GAIN_dom_sf"/>
</dbReference>
<dbReference type="CDD" id="cd11304">
    <property type="entry name" value="Cadherin_repeat"/>
    <property type="match status" value="1"/>
</dbReference>
<dbReference type="InterPro" id="IPR039808">
    <property type="entry name" value="Cadherin"/>
</dbReference>
<evidence type="ECO:0000313" key="10">
    <source>
        <dbReference type="WBParaSite" id="PTRK_0000493300.1"/>
    </source>
</evidence>
<evidence type="ECO:0000256" key="4">
    <source>
        <dbReference type="ARBA" id="ARBA00023136"/>
    </source>
</evidence>
<feature type="transmembrane region" description="Helical" evidence="6">
    <location>
        <begin position="906"/>
        <end position="930"/>
    </location>
</feature>
<dbReference type="PROSITE" id="PS50268">
    <property type="entry name" value="CADHERIN_2"/>
    <property type="match status" value="1"/>
</dbReference>
<keyword evidence="6" id="KW-1133">Transmembrane helix</keyword>
<evidence type="ECO:0000259" key="8">
    <source>
        <dbReference type="PROSITE" id="PS50268"/>
    </source>
</evidence>